<sequence length="498" mass="56794">MDPSNYPASLIIYAAFFDPLRKVPGPLPSRFTSFFTRIHLIKGESAHYFIKLHKIYGPLVRIAPGFVIVSSTKESKKILASYKYKKSSIYDGFANVQQSIFSTRDENFNRMRRLQVGPAFSQTGLDTVDSLITEICVDSFEKKLREIIQEGNGAAQFNFFKYFQNVTADVIGELAFGKSFDAVQNDGHPITDWVNSSMRNSAMVKFVPFLSYLQDYIPGFKSNEKKLENFCLESIEQRRSLIKNKSYNEKRIDILQMYLTSINTSNNQPLSDSEIVAEMVTMVIAGVDTTSIAMTWLLTFYLLYPEVYNKVREEIRSNFPDKNAKITLQSSREKLPYFIATVYETLRLRGSVGGLLFRETSNDGLEICGYNIPSDNEVGISISGCHYDPELWENPDSFNPDRFLGPEGERLKREITAFSTGVRICPGKNLAWMQMSEIIANMLKNFDLELPNDSMYGPNILDAGRYNEPLLPKDVTFSTRPPAYPDRDCNAIIRERIY</sequence>
<protein>
    <submittedName>
        <fullName evidence="7">Versicolorin B desaturase</fullName>
    </submittedName>
</protein>
<dbReference type="InterPro" id="IPR036396">
    <property type="entry name" value="Cyt_P450_sf"/>
</dbReference>
<dbReference type="PRINTS" id="PR00385">
    <property type="entry name" value="P450"/>
</dbReference>
<accession>A0A1R1XEN8</accession>
<reference evidence="7 8" key="1">
    <citation type="submission" date="2017-01" db="EMBL/GenBank/DDBJ databases">
        <authorList>
            <person name="Mah S.A."/>
            <person name="Swanson W.J."/>
            <person name="Moy G.W."/>
            <person name="Vacquier V.D."/>
        </authorList>
    </citation>
    <scope>NUCLEOTIDE SEQUENCE [LARGE SCALE GENOMIC DNA]</scope>
    <source>
        <strain evidence="7 8">GSMNP</strain>
    </source>
</reference>
<evidence type="ECO:0000256" key="5">
    <source>
        <dbReference type="PIRSR" id="PIRSR602401-1"/>
    </source>
</evidence>
<dbReference type="EMBL" id="LSSN01003647">
    <property type="protein sequence ID" value="OMJ13078.1"/>
    <property type="molecule type" value="Genomic_DNA"/>
</dbReference>
<dbReference type="InterPro" id="IPR017972">
    <property type="entry name" value="Cyt_P450_CS"/>
</dbReference>
<evidence type="ECO:0000256" key="3">
    <source>
        <dbReference type="ARBA" id="ARBA00022723"/>
    </source>
</evidence>
<dbReference type="SUPFAM" id="SSF48264">
    <property type="entry name" value="Cytochrome P450"/>
    <property type="match status" value="1"/>
</dbReference>
<keyword evidence="3 5" id="KW-0479">Metal-binding</keyword>
<dbReference type="Pfam" id="PF00067">
    <property type="entry name" value="p450"/>
    <property type="match status" value="1"/>
</dbReference>
<dbReference type="PANTHER" id="PTHR24305:SF166">
    <property type="entry name" value="CYTOCHROME P450 12A4, MITOCHONDRIAL-RELATED"/>
    <property type="match status" value="1"/>
</dbReference>
<dbReference type="Gene3D" id="1.10.630.10">
    <property type="entry name" value="Cytochrome P450"/>
    <property type="match status" value="1"/>
</dbReference>
<dbReference type="GO" id="GO:0020037">
    <property type="term" value="F:heme binding"/>
    <property type="evidence" value="ECO:0007669"/>
    <property type="project" value="InterPro"/>
</dbReference>
<dbReference type="GO" id="GO:0016705">
    <property type="term" value="F:oxidoreductase activity, acting on paired donors, with incorporation or reduction of molecular oxygen"/>
    <property type="evidence" value="ECO:0007669"/>
    <property type="project" value="InterPro"/>
</dbReference>
<proteinExistence type="inferred from homology"/>
<dbReference type="GO" id="GO:0004497">
    <property type="term" value="F:monooxygenase activity"/>
    <property type="evidence" value="ECO:0007669"/>
    <property type="project" value="UniProtKB-KW"/>
</dbReference>
<keyword evidence="4 5" id="KW-0408">Iron</keyword>
<dbReference type="OrthoDB" id="3934656at2759"/>
<organism evidence="7 8">
    <name type="scientific">Smittium culicis</name>
    <dbReference type="NCBI Taxonomy" id="133412"/>
    <lineage>
        <taxon>Eukaryota</taxon>
        <taxon>Fungi</taxon>
        <taxon>Fungi incertae sedis</taxon>
        <taxon>Zoopagomycota</taxon>
        <taxon>Kickxellomycotina</taxon>
        <taxon>Harpellomycetes</taxon>
        <taxon>Harpellales</taxon>
        <taxon>Legeriomycetaceae</taxon>
        <taxon>Smittium</taxon>
    </lineage>
</organism>
<dbReference type="STRING" id="133412.A0A1R1XEN8"/>
<keyword evidence="6" id="KW-0503">Monooxygenase</keyword>
<evidence type="ECO:0000256" key="6">
    <source>
        <dbReference type="RuleBase" id="RU000461"/>
    </source>
</evidence>
<evidence type="ECO:0000256" key="1">
    <source>
        <dbReference type="ARBA" id="ARBA00001971"/>
    </source>
</evidence>
<dbReference type="InterPro" id="IPR050121">
    <property type="entry name" value="Cytochrome_P450_monoxygenase"/>
</dbReference>
<keyword evidence="6" id="KW-0560">Oxidoreductase</keyword>
<keyword evidence="5 6" id="KW-0349">Heme</keyword>
<gene>
    <name evidence="7" type="ORF">AYI70_g8727</name>
</gene>
<comment type="cofactor">
    <cofactor evidence="1 5">
        <name>heme</name>
        <dbReference type="ChEBI" id="CHEBI:30413"/>
    </cofactor>
</comment>
<dbReference type="InterPro" id="IPR002401">
    <property type="entry name" value="Cyt_P450_E_grp-I"/>
</dbReference>
<dbReference type="PRINTS" id="PR00463">
    <property type="entry name" value="EP450I"/>
</dbReference>
<comment type="caution">
    <text evidence="7">The sequence shown here is derived from an EMBL/GenBank/DDBJ whole genome shotgun (WGS) entry which is preliminary data.</text>
</comment>
<dbReference type="Proteomes" id="UP000187283">
    <property type="component" value="Unassembled WGS sequence"/>
</dbReference>
<feature type="binding site" description="axial binding residue" evidence="5">
    <location>
        <position position="425"/>
    </location>
    <ligand>
        <name>heme</name>
        <dbReference type="ChEBI" id="CHEBI:30413"/>
    </ligand>
    <ligandPart>
        <name>Fe</name>
        <dbReference type="ChEBI" id="CHEBI:18248"/>
    </ligandPart>
</feature>
<dbReference type="AlphaFoldDB" id="A0A1R1XEN8"/>
<evidence type="ECO:0000256" key="2">
    <source>
        <dbReference type="ARBA" id="ARBA00010617"/>
    </source>
</evidence>
<comment type="similarity">
    <text evidence="2 6">Belongs to the cytochrome P450 family.</text>
</comment>
<evidence type="ECO:0000313" key="7">
    <source>
        <dbReference type="EMBL" id="OMJ13078.1"/>
    </source>
</evidence>
<dbReference type="InterPro" id="IPR001128">
    <property type="entry name" value="Cyt_P450"/>
</dbReference>
<evidence type="ECO:0000313" key="8">
    <source>
        <dbReference type="Proteomes" id="UP000187283"/>
    </source>
</evidence>
<dbReference type="PANTHER" id="PTHR24305">
    <property type="entry name" value="CYTOCHROME P450"/>
    <property type="match status" value="1"/>
</dbReference>
<dbReference type="PROSITE" id="PS00086">
    <property type="entry name" value="CYTOCHROME_P450"/>
    <property type="match status" value="1"/>
</dbReference>
<dbReference type="GO" id="GO:0005506">
    <property type="term" value="F:iron ion binding"/>
    <property type="evidence" value="ECO:0007669"/>
    <property type="project" value="InterPro"/>
</dbReference>
<name>A0A1R1XEN8_9FUNG</name>
<keyword evidence="8" id="KW-1185">Reference proteome</keyword>
<evidence type="ECO:0000256" key="4">
    <source>
        <dbReference type="ARBA" id="ARBA00023004"/>
    </source>
</evidence>